<comment type="caution">
    <text evidence="2">The sequence shown here is derived from an EMBL/GenBank/DDBJ whole genome shotgun (WGS) entry which is preliminary data.</text>
</comment>
<dbReference type="Proteomes" id="UP001434883">
    <property type="component" value="Unassembled WGS sequence"/>
</dbReference>
<name>A0ABV0RLT0_9TELE</name>
<dbReference type="EMBL" id="JAHRIN010050988">
    <property type="protein sequence ID" value="MEQ2209115.1"/>
    <property type="molecule type" value="Genomic_DNA"/>
</dbReference>
<proteinExistence type="predicted"/>
<organism evidence="2 3">
    <name type="scientific">Xenoophorus captivus</name>
    <dbReference type="NCBI Taxonomy" id="1517983"/>
    <lineage>
        <taxon>Eukaryota</taxon>
        <taxon>Metazoa</taxon>
        <taxon>Chordata</taxon>
        <taxon>Craniata</taxon>
        <taxon>Vertebrata</taxon>
        <taxon>Euteleostomi</taxon>
        <taxon>Actinopterygii</taxon>
        <taxon>Neopterygii</taxon>
        <taxon>Teleostei</taxon>
        <taxon>Neoteleostei</taxon>
        <taxon>Acanthomorphata</taxon>
        <taxon>Ovalentaria</taxon>
        <taxon>Atherinomorphae</taxon>
        <taxon>Cyprinodontiformes</taxon>
        <taxon>Goodeidae</taxon>
        <taxon>Xenoophorus</taxon>
    </lineage>
</organism>
<evidence type="ECO:0000313" key="2">
    <source>
        <dbReference type="EMBL" id="MEQ2209115.1"/>
    </source>
</evidence>
<evidence type="ECO:0000256" key="1">
    <source>
        <dbReference type="SAM" id="MobiDB-lite"/>
    </source>
</evidence>
<gene>
    <name evidence="2" type="ORF">XENOCAPTIV_024557</name>
</gene>
<accession>A0ABV0RLT0</accession>
<keyword evidence="3" id="KW-1185">Reference proteome</keyword>
<evidence type="ECO:0000313" key="3">
    <source>
        <dbReference type="Proteomes" id="UP001434883"/>
    </source>
</evidence>
<reference evidence="2 3" key="1">
    <citation type="submission" date="2021-06" db="EMBL/GenBank/DDBJ databases">
        <authorList>
            <person name="Palmer J.M."/>
        </authorList>
    </citation>
    <scope>NUCLEOTIDE SEQUENCE [LARGE SCALE GENOMIC DNA]</scope>
    <source>
        <strain evidence="2 3">XC_2019</strain>
        <tissue evidence="2">Muscle</tissue>
    </source>
</reference>
<protein>
    <submittedName>
        <fullName evidence="2">Uncharacterized protein</fullName>
    </submittedName>
</protein>
<feature type="region of interest" description="Disordered" evidence="1">
    <location>
        <begin position="63"/>
        <end position="82"/>
    </location>
</feature>
<sequence length="82" mass="8679">MPPPYTLPAHTTPPPAGLYPTLQVTGGHVSVCDLPPAPLTDPLADRVLRDKLQAASGPIRCSTPYTSHSTSTTYYSTESVTN</sequence>